<dbReference type="AlphaFoldDB" id="A0A0E9U438"/>
<sequence length="65" mass="7607">MPARMREQACCGSCSFDAKHSFFPFHKHFMPGKCPLSKVILHDFTIMTHFMHLLYTVTHYTSFIP</sequence>
<organism evidence="1">
    <name type="scientific">Anguilla anguilla</name>
    <name type="common">European freshwater eel</name>
    <name type="synonym">Muraena anguilla</name>
    <dbReference type="NCBI Taxonomy" id="7936"/>
    <lineage>
        <taxon>Eukaryota</taxon>
        <taxon>Metazoa</taxon>
        <taxon>Chordata</taxon>
        <taxon>Craniata</taxon>
        <taxon>Vertebrata</taxon>
        <taxon>Euteleostomi</taxon>
        <taxon>Actinopterygii</taxon>
        <taxon>Neopterygii</taxon>
        <taxon>Teleostei</taxon>
        <taxon>Anguilliformes</taxon>
        <taxon>Anguillidae</taxon>
        <taxon>Anguilla</taxon>
    </lineage>
</organism>
<evidence type="ECO:0000313" key="1">
    <source>
        <dbReference type="EMBL" id="JAH60512.1"/>
    </source>
</evidence>
<proteinExistence type="predicted"/>
<dbReference type="EMBL" id="GBXM01048065">
    <property type="protein sequence ID" value="JAH60512.1"/>
    <property type="molecule type" value="Transcribed_RNA"/>
</dbReference>
<reference evidence="1" key="2">
    <citation type="journal article" date="2015" name="Fish Shellfish Immunol.">
        <title>Early steps in the European eel (Anguilla anguilla)-Vibrio vulnificus interaction in the gills: Role of the RtxA13 toxin.</title>
        <authorList>
            <person name="Callol A."/>
            <person name="Pajuelo D."/>
            <person name="Ebbesson L."/>
            <person name="Teles M."/>
            <person name="MacKenzie S."/>
            <person name="Amaro C."/>
        </authorList>
    </citation>
    <scope>NUCLEOTIDE SEQUENCE</scope>
</reference>
<reference evidence="1" key="1">
    <citation type="submission" date="2014-11" db="EMBL/GenBank/DDBJ databases">
        <authorList>
            <person name="Amaro Gonzalez C."/>
        </authorList>
    </citation>
    <scope>NUCLEOTIDE SEQUENCE</scope>
</reference>
<name>A0A0E9U438_ANGAN</name>
<accession>A0A0E9U438</accession>
<protein>
    <submittedName>
        <fullName evidence="1">Uncharacterized protein</fullName>
    </submittedName>
</protein>